<dbReference type="EMBL" id="JBGFFE010000013">
    <property type="protein sequence ID" value="MEY8763965.1"/>
    <property type="molecule type" value="Genomic_DNA"/>
</dbReference>
<accession>A0ABV4DYI8</accession>
<dbReference type="InterPro" id="IPR042188">
    <property type="entry name" value="MmgE/PrpD_sf_2"/>
</dbReference>
<evidence type="ECO:0000259" key="3">
    <source>
        <dbReference type="Pfam" id="PF19305"/>
    </source>
</evidence>
<evidence type="ECO:0000313" key="5">
    <source>
        <dbReference type="Proteomes" id="UP001565220"/>
    </source>
</evidence>
<dbReference type="Pfam" id="PF19305">
    <property type="entry name" value="MmgE_PrpD_C"/>
    <property type="match status" value="1"/>
</dbReference>
<dbReference type="InterPro" id="IPR045336">
    <property type="entry name" value="MmgE_PrpD_N"/>
</dbReference>
<comment type="similarity">
    <text evidence="1">Belongs to the PrpD family.</text>
</comment>
<gene>
    <name evidence="4" type="ORF">AB8S09_10000</name>
</gene>
<comment type="caution">
    <text evidence="4">The sequence shown here is derived from an EMBL/GenBank/DDBJ whole genome shotgun (WGS) entry which is preliminary data.</text>
</comment>
<dbReference type="RefSeq" id="WP_369869047.1">
    <property type="nucleotide sequence ID" value="NZ_JBGFFE010000013.1"/>
</dbReference>
<organism evidence="4 5">
    <name type="scientific">Clostridium lapidicellarium</name>
    <dbReference type="NCBI Taxonomy" id="3240931"/>
    <lineage>
        <taxon>Bacteria</taxon>
        <taxon>Bacillati</taxon>
        <taxon>Bacillota</taxon>
        <taxon>Clostridia</taxon>
        <taxon>Eubacteriales</taxon>
        <taxon>Clostridiaceae</taxon>
        <taxon>Clostridium</taxon>
    </lineage>
</organism>
<sequence length="450" mass="49415">MNDLRKLAEFISNLRWEDLPEPVVKAAKLCVLDIIGVAVGARDDKLVNSIAKSYKMRTKAEDCSVWGKSEKFSLSTVAMINAMFAHTLELDDVHTASKAHIGASVIPAAWSTAEYLGCTGKEFLLAVVCGYETAARIGMALGASSHRNKGWHATSTCGVFGCAAACAKLLKLDQKETISTLGMAGTQACGLWAFLGDGANCKILHVGRAASNGLESAFLAKAGMTGPEHILDAKDGGLLAAMSDEYDVTKVSQGLGEKYEILSLDNKPYPCCRSSHCAIDSALKIREEHGIGYEEIEKIQVGTYLVGYKQCAVSKGCLNPKIPLDAKFSTLYAVAVAFLYGKVTMDEFKQDIIDKPKVQELLHKVIVKEDKRFTELYPEHWGCEMHVRCKDGRTFKTIIKDPSGSIYNPLTTNQVIEKAEIIMQKHYSENKEKIIDRILKLEEYTKMPKL</sequence>
<proteinExistence type="inferred from homology"/>
<reference evidence="4 5" key="1">
    <citation type="submission" date="2024-08" db="EMBL/GenBank/DDBJ databases">
        <title>Clostridium lapicellarii sp. nov., and Clostridium renhuaiense sp. nov., two species isolated from the mud in a fermentation cellar used for producing sauce-flavour Chinese liquors.</title>
        <authorList>
            <person name="Yang F."/>
            <person name="Wang H."/>
            <person name="Chen L.Q."/>
            <person name="Zhou N."/>
            <person name="Lu J.J."/>
            <person name="Pu X.X."/>
            <person name="Wan B."/>
            <person name="Wang L."/>
            <person name="Liu S.J."/>
        </authorList>
    </citation>
    <scope>NUCLEOTIDE SEQUENCE [LARGE SCALE GENOMIC DNA]</scope>
    <source>
        <strain evidence="4 5">MT-113</strain>
    </source>
</reference>
<feature type="domain" description="MmgE/PrpD N-terminal" evidence="2">
    <location>
        <begin position="5"/>
        <end position="246"/>
    </location>
</feature>
<dbReference type="Proteomes" id="UP001565220">
    <property type="component" value="Unassembled WGS sequence"/>
</dbReference>
<dbReference type="InterPro" id="IPR042183">
    <property type="entry name" value="MmgE/PrpD_sf_1"/>
</dbReference>
<protein>
    <submittedName>
        <fullName evidence="4">MmgE/PrpD family protein</fullName>
    </submittedName>
</protein>
<dbReference type="SUPFAM" id="SSF103378">
    <property type="entry name" value="2-methylcitrate dehydratase PrpD"/>
    <property type="match status" value="1"/>
</dbReference>
<dbReference type="Gene3D" id="1.10.4100.10">
    <property type="entry name" value="2-methylcitrate dehydratase PrpD"/>
    <property type="match status" value="1"/>
</dbReference>
<feature type="domain" description="MmgE/PrpD C-terminal" evidence="3">
    <location>
        <begin position="269"/>
        <end position="438"/>
    </location>
</feature>
<evidence type="ECO:0000256" key="1">
    <source>
        <dbReference type="ARBA" id="ARBA00006174"/>
    </source>
</evidence>
<keyword evidence="5" id="KW-1185">Reference proteome</keyword>
<dbReference type="PANTHER" id="PTHR16943:SF8">
    <property type="entry name" value="2-METHYLCITRATE DEHYDRATASE"/>
    <property type="match status" value="1"/>
</dbReference>
<dbReference type="PANTHER" id="PTHR16943">
    <property type="entry name" value="2-METHYLCITRATE DEHYDRATASE-RELATED"/>
    <property type="match status" value="1"/>
</dbReference>
<dbReference type="InterPro" id="IPR005656">
    <property type="entry name" value="MmgE_PrpD"/>
</dbReference>
<dbReference type="InterPro" id="IPR036148">
    <property type="entry name" value="MmgE/PrpD_sf"/>
</dbReference>
<evidence type="ECO:0000259" key="2">
    <source>
        <dbReference type="Pfam" id="PF03972"/>
    </source>
</evidence>
<dbReference type="Pfam" id="PF03972">
    <property type="entry name" value="MmgE_PrpD_N"/>
    <property type="match status" value="1"/>
</dbReference>
<dbReference type="InterPro" id="IPR045337">
    <property type="entry name" value="MmgE_PrpD_C"/>
</dbReference>
<name>A0ABV4DYI8_9CLOT</name>
<dbReference type="Gene3D" id="3.30.1330.120">
    <property type="entry name" value="2-methylcitrate dehydratase PrpD"/>
    <property type="match status" value="1"/>
</dbReference>
<evidence type="ECO:0000313" key="4">
    <source>
        <dbReference type="EMBL" id="MEY8763965.1"/>
    </source>
</evidence>